<keyword evidence="4 6" id="KW-0067">ATP-binding</keyword>
<dbReference type="SUPFAM" id="SSF52540">
    <property type="entry name" value="P-loop containing nucleoside triphosphate hydrolases"/>
    <property type="match status" value="2"/>
</dbReference>
<dbReference type="Proteomes" id="UP001652409">
    <property type="component" value="Unassembled WGS sequence"/>
</dbReference>
<keyword evidence="2" id="KW-0677">Repeat</keyword>
<keyword evidence="3" id="KW-0547">Nucleotide-binding</keyword>
<dbReference type="InterPro" id="IPR003439">
    <property type="entry name" value="ABC_transporter-like_ATP-bd"/>
</dbReference>
<dbReference type="PROSITE" id="PS50893">
    <property type="entry name" value="ABC_TRANSPORTER_2"/>
    <property type="match status" value="2"/>
</dbReference>
<evidence type="ECO:0000256" key="2">
    <source>
        <dbReference type="ARBA" id="ARBA00022737"/>
    </source>
</evidence>
<evidence type="ECO:0000256" key="4">
    <source>
        <dbReference type="ARBA" id="ARBA00022840"/>
    </source>
</evidence>
<dbReference type="Gene3D" id="3.40.50.300">
    <property type="entry name" value="P-loop containing nucleotide triphosphate hydrolases"/>
    <property type="match status" value="2"/>
</dbReference>
<dbReference type="InterPro" id="IPR003593">
    <property type="entry name" value="AAA+_ATPase"/>
</dbReference>
<keyword evidence="1" id="KW-0813">Transport</keyword>
<dbReference type="RefSeq" id="WP_158422105.1">
    <property type="nucleotide sequence ID" value="NZ_JAOQJL010000027.1"/>
</dbReference>
<accession>A0ABT2TXW5</accession>
<dbReference type="PANTHER" id="PTHR43790:SF9">
    <property type="entry name" value="GALACTOFURANOSE TRANSPORTER ATP-BINDING PROTEIN YTFR"/>
    <property type="match status" value="1"/>
</dbReference>
<dbReference type="PANTHER" id="PTHR43790">
    <property type="entry name" value="CARBOHYDRATE TRANSPORT ATP-BINDING PROTEIN MG119-RELATED"/>
    <property type="match status" value="1"/>
</dbReference>
<dbReference type="GO" id="GO:0005524">
    <property type="term" value="F:ATP binding"/>
    <property type="evidence" value="ECO:0007669"/>
    <property type="project" value="UniProtKB-KW"/>
</dbReference>
<dbReference type="EMBL" id="JAOQJL010000027">
    <property type="protein sequence ID" value="MCU6766274.1"/>
    <property type="molecule type" value="Genomic_DNA"/>
</dbReference>
<dbReference type="CDD" id="cd03215">
    <property type="entry name" value="ABC_Carb_Monos_II"/>
    <property type="match status" value="1"/>
</dbReference>
<dbReference type="InterPro" id="IPR017871">
    <property type="entry name" value="ABC_transporter-like_CS"/>
</dbReference>
<protein>
    <submittedName>
        <fullName evidence="6">Sugar ABC transporter ATP-binding protein</fullName>
    </submittedName>
</protein>
<dbReference type="PROSITE" id="PS00211">
    <property type="entry name" value="ABC_TRANSPORTER_1"/>
    <property type="match status" value="1"/>
</dbReference>
<evidence type="ECO:0000313" key="6">
    <source>
        <dbReference type="EMBL" id="MCU6766274.1"/>
    </source>
</evidence>
<dbReference type="InterPro" id="IPR027417">
    <property type="entry name" value="P-loop_NTPase"/>
</dbReference>
<dbReference type="CDD" id="cd03216">
    <property type="entry name" value="ABC_Carb_Monos_I"/>
    <property type="match status" value="1"/>
</dbReference>
<organism evidence="6 7">
    <name type="scientific">Blautia ammoniilytica</name>
    <dbReference type="NCBI Taxonomy" id="2981782"/>
    <lineage>
        <taxon>Bacteria</taxon>
        <taxon>Bacillati</taxon>
        <taxon>Bacillota</taxon>
        <taxon>Clostridia</taxon>
        <taxon>Lachnospirales</taxon>
        <taxon>Lachnospiraceae</taxon>
        <taxon>Blautia</taxon>
    </lineage>
</organism>
<proteinExistence type="predicted"/>
<reference evidence="6 7" key="1">
    <citation type="journal article" date="2021" name="ISME Commun">
        <title>Automated analysis of genomic sequences facilitates high-throughput and comprehensive description of bacteria.</title>
        <authorList>
            <person name="Hitch T.C.A."/>
        </authorList>
    </citation>
    <scope>NUCLEOTIDE SEQUENCE [LARGE SCALE GENOMIC DNA]</scope>
    <source>
        <strain evidence="6 7">Sanger_23</strain>
    </source>
</reference>
<dbReference type="SMART" id="SM00382">
    <property type="entry name" value="AAA"/>
    <property type="match status" value="2"/>
</dbReference>
<evidence type="ECO:0000259" key="5">
    <source>
        <dbReference type="PROSITE" id="PS50893"/>
    </source>
</evidence>
<feature type="domain" description="ABC transporter" evidence="5">
    <location>
        <begin position="256"/>
        <end position="493"/>
    </location>
</feature>
<feature type="domain" description="ABC transporter" evidence="5">
    <location>
        <begin position="8"/>
        <end position="244"/>
    </location>
</feature>
<evidence type="ECO:0000256" key="3">
    <source>
        <dbReference type="ARBA" id="ARBA00022741"/>
    </source>
</evidence>
<name>A0ABT2TXW5_9FIRM</name>
<keyword evidence="7" id="KW-1185">Reference proteome</keyword>
<evidence type="ECO:0000256" key="1">
    <source>
        <dbReference type="ARBA" id="ARBA00022448"/>
    </source>
</evidence>
<comment type="caution">
    <text evidence="6">The sequence shown here is derived from an EMBL/GenBank/DDBJ whole genome shotgun (WGS) entry which is preliminary data.</text>
</comment>
<dbReference type="InterPro" id="IPR050107">
    <property type="entry name" value="ABC_carbohydrate_import_ATPase"/>
</dbReference>
<sequence length="497" mass="54338">MESTKNILEFKNITKKYAGVVALDNVSLAFRAGEVHALAGENGAGKSTLIKSTTGAVIPTSGTILIDGKEYTNNLTPAIAKEQGVAVIYQEFNLVNDISIAENVFLGSPIRTHGMIDMKAMVSESQKIFEQLGINIDVTANVRTLTTGYQQLVEIAKALSHKVKILVMDEPSASLTTNEVEIMFKIIKKLKASGVTIIYISHRLDEIFEITDRVSILRDGKMIKTVNTCDTNRQELISMMVGRELTEQYPKLDKQEQTEVVMDVQHLKGPGVKDVSFQLRKGEILGFGGLVGAGRTESVQLVCGITGKTGGTITYKGKELKVKNPKDAIEQGIALAPEDRKKQGLMLHMSVGENIYFPSLLQISKHDVIDYTKAKNIVGEYIKALAIKTPSDRQICKNLSGGNQQKVVIAKWLAKNPDVIILDEPTRGIDVGAKQEIYGIMNELIQAGKSIIMISSDMEELLGMSDRIVVFCEGRVTGELSKAEFCQEAVMSLASQG</sequence>
<gene>
    <name evidence="6" type="ORF">OCV61_12750</name>
</gene>
<evidence type="ECO:0000313" key="7">
    <source>
        <dbReference type="Proteomes" id="UP001652409"/>
    </source>
</evidence>
<dbReference type="Pfam" id="PF00005">
    <property type="entry name" value="ABC_tran"/>
    <property type="match status" value="2"/>
</dbReference>